<dbReference type="InterPro" id="IPR044878">
    <property type="entry name" value="UbiA_sf"/>
</dbReference>
<dbReference type="EMBL" id="RKQK01000003">
    <property type="protein sequence ID" value="RPE66315.1"/>
    <property type="molecule type" value="Genomic_DNA"/>
</dbReference>
<keyword evidence="7" id="KW-0808">Transferase</keyword>
<dbReference type="CDD" id="cd13963">
    <property type="entry name" value="PT_UbiA_2"/>
    <property type="match status" value="1"/>
</dbReference>
<name>A0A3N4UD04_9RHOB</name>
<evidence type="ECO:0000256" key="5">
    <source>
        <dbReference type="ARBA" id="ARBA00023136"/>
    </source>
</evidence>
<reference evidence="7 8" key="1">
    <citation type="submission" date="2018-11" db="EMBL/GenBank/DDBJ databases">
        <title>Genomic Encyclopedia of Type Strains, Phase IV (KMG-IV): sequencing the most valuable type-strain genomes for metagenomic binning, comparative biology and taxonomic classification.</title>
        <authorList>
            <person name="Goeker M."/>
        </authorList>
    </citation>
    <scope>NUCLEOTIDE SEQUENCE [LARGE SCALE GENOMIC DNA]</scope>
    <source>
        <strain evidence="7 8">DSM 104731</strain>
    </source>
</reference>
<gene>
    <name evidence="7" type="ORF">EDD53_2016</name>
</gene>
<dbReference type="InterPro" id="IPR039653">
    <property type="entry name" value="Prenyltransferase"/>
</dbReference>
<dbReference type="Proteomes" id="UP000269689">
    <property type="component" value="Unassembled WGS sequence"/>
</dbReference>
<comment type="caution">
    <text evidence="7">The sequence shown here is derived from an EMBL/GenBank/DDBJ whole genome shotgun (WGS) entry which is preliminary data.</text>
</comment>
<dbReference type="GO" id="GO:0009247">
    <property type="term" value="P:glycolipid biosynthetic process"/>
    <property type="evidence" value="ECO:0007669"/>
    <property type="project" value="TreeGrafter"/>
</dbReference>
<feature type="transmembrane region" description="Helical" evidence="6">
    <location>
        <begin position="393"/>
        <end position="415"/>
    </location>
</feature>
<evidence type="ECO:0000313" key="8">
    <source>
        <dbReference type="Proteomes" id="UP000269689"/>
    </source>
</evidence>
<keyword evidence="8" id="KW-1185">Reference proteome</keyword>
<dbReference type="Gene3D" id="1.10.357.140">
    <property type="entry name" value="UbiA prenyltransferase"/>
    <property type="match status" value="1"/>
</dbReference>
<evidence type="ECO:0000313" key="7">
    <source>
        <dbReference type="EMBL" id="RPE66315.1"/>
    </source>
</evidence>
<feature type="transmembrane region" description="Helical" evidence="6">
    <location>
        <begin position="227"/>
        <end position="246"/>
    </location>
</feature>
<keyword evidence="2" id="KW-1003">Cell membrane</keyword>
<accession>A0A3N4UD04</accession>
<evidence type="ECO:0000256" key="6">
    <source>
        <dbReference type="SAM" id="Phobius"/>
    </source>
</evidence>
<dbReference type="AlphaFoldDB" id="A0A3N4UD04"/>
<dbReference type="InterPro" id="IPR000537">
    <property type="entry name" value="UbiA_prenyltransferase"/>
</dbReference>
<feature type="transmembrane region" description="Helical" evidence="6">
    <location>
        <begin position="464"/>
        <end position="481"/>
    </location>
</feature>
<dbReference type="RefSeq" id="WP_246002351.1">
    <property type="nucleotide sequence ID" value="NZ_RKQK01000003.1"/>
</dbReference>
<dbReference type="NCBIfam" id="NF006088">
    <property type="entry name" value="PRK08238.1"/>
    <property type="match status" value="1"/>
</dbReference>
<dbReference type="GO" id="GO:0005886">
    <property type="term" value="C:plasma membrane"/>
    <property type="evidence" value="ECO:0007669"/>
    <property type="project" value="TreeGrafter"/>
</dbReference>
<evidence type="ECO:0000256" key="3">
    <source>
        <dbReference type="ARBA" id="ARBA00022692"/>
    </source>
</evidence>
<feature type="transmembrane region" description="Helical" evidence="6">
    <location>
        <begin position="427"/>
        <end position="444"/>
    </location>
</feature>
<feature type="transmembrane region" description="Helical" evidence="6">
    <location>
        <begin position="266"/>
        <end position="284"/>
    </location>
</feature>
<keyword evidence="5 6" id="KW-0472">Membrane</keyword>
<feature type="transmembrane region" description="Helical" evidence="6">
    <location>
        <begin position="346"/>
        <end position="364"/>
    </location>
</feature>
<dbReference type="Gene3D" id="3.40.50.1000">
    <property type="entry name" value="HAD superfamily/HAD-like"/>
    <property type="match status" value="1"/>
</dbReference>
<dbReference type="InterPro" id="IPR036412">
    <property type="entry name" value="HAD-like_sf"/>
</dbReference>
<dbReference type="GO" id="GO:0016765">
    <property type="term" value="F:transferase activity, transferring alkyl or aryl (other than methyl) groups"/>
    <property type="evidence" value="ECO:0007669"/>
    <property type="project" value="InterPro"/>
</dbReference>
<dbReference type="Pfam" id="PF12710">
    <property type="entry name" value="HAD"/>
    <property type="match status" value="1"/>
</dbReference>
<dbReference type="SUPFAM" id="SSF56784">
    <property type="entry name" value="HAD-like"/>
    <property type="match status" value="1"/>
</dbReference>
<dbReference type="PANTHER" id="PTHR11048">
    <property type="entry name" value="PRENYLTRANSFERASES"/>
    <property type="match status" value="1"/>
</dbReference>
<keyword evidence="3 6" id="KW-0812">Transmembrane</keyword>
<dbReference type="InterPro" id="IPR023214">
    <property type="entry name" value="HAD_sf"/>
</dbReference>
<evidence type="ECO:0000256" key="2">
    <source>
        <dbReference type="ARBA" id="ARBA00022475"/>
    </source>
</evidence>
<proteinExistence type="predicted"/>
<protein>
    <submittedName>
        <fullName evidence="7">4-hydroxybenzoate polyprenyltransferase</fullName>
    </submittedName>
</protein>
<feature type="transmembrane region" description="Helical" evidence="6">
    <location>
        <begin position="290"/>
        <end position="308"/>
    </location>
</feature>
<dbReference type="Pfam" id="PF01040">
    <property type="entry name" value="UbiA"/>
    <property type="match status" value="1"/>
</dbReference>
<evidence type="ECO:0000256" key="4">
    <source>
        <dbReference type="ARBA" id="ARBA00022989"/>
    </source>
</evidence>
<evidence type="ECO:0000256" key="1">
    <source>
        <dbReference type="ARBA" id="ARBA00004141"/>
    </source>
</evidence>
<keyword evidence="4 6" id="KW-1133">Transmembrane helix</keyword>
<sequence length="483" mass="52210">MAEDTDKNLPNDMILAVDLDGTLLHSDMLYETFWNAAAQDWGSAMGAVWALSKGKAELKRELAKVSAVDVTSLPYNRDVLDYIAQWKSDGGTVALVTATDQDVADKIAAHLGVFDHVHGSGDGVNLKGSNKATFLENTYGEVGFAYMGDTDADLPVWTKAQKIITVNAPQALRDKADALGQTTTHLGASKRDLKPYLKALRPHQWVKNVLIFVPIFLAHQLDMATLATGAMAFIAFSLIASSVYVLNDLLDLDADRAHPRKCKRPFAAGTVAIQHGTGMAAGLLGLGALISVFVGPVFLLVLALYFAATTGYSFYFKRRMVIDICVLAGLYTMRIIAGGVATGVSISVWLLAFSVFFFFALAAIKRQAELVDNAKEGKLAPSGRGYRVADLPIVSQMSIASGYVSVLVLALYMNAPVVTDLYANPPALWGICLVLLFWVSWLAMVTHRGEMHDDPIVYAVKDRISRVCGFLILGFALLGSIPI</sequence>
<dbReference type="PANTHER" id="PTHR11048:SF5">
    <property type="entry name" value="DECAPRENYL-PHOSPHATE PHOSPHORIBOSYLTRANSFERASE"/>
    <property type="match status" value="1"/>
</dbReference>
<organism evidence="7 8">
    <name type="scientific">Pacificibacter maritimus</name>
    <dbReference type="NCBI Taxonomy" id="762213"/>
    <lineage>
        <taxon>Bacteria</taxon>
        <taxon>Pseudomonadati</taxon>
        <taxon>Pseudomonadota</taxon>
        <taxon>Alphaproteobacteria</taxon>
        <taxon>Rhodobacterales</taxon>
        <taxon>Roseobacteraceae</taxon>
        <taxon>Pacificibacter</taxon>
    </lineage>
</organism>
<comment type="subcellular location">
    <subcellularLocation>
        <location evidence="1">Membrane</location>
        <topology evidence="1">Multi-pass membrane protein</topology>
    </subcellularLocation>
</comment>